<dbReference type="EMBL" id="NAJL01000095">
    <property type="protein sequence ID" value="TKA21876.1"/>
    <property type="molecule type" value="Genomic_DNA"/>
</dbReference>
<reference evidence="6 7" key="1">
    <citation type="submission" date="2017-03" db="EMBL/GenBank/DDBJ databases">
        <title>Genomes of endolithic fungi from Antarctica.</title>
        <authorList>
            <person name="Coleine C."/>
            <person name="Masonjones S."/>
            <person name="Stajich J.E."/>
        </authorList>
    </citation>
    <scope>NUCLEOTIDE SEQUENCE [LARGE SCALE GENOMIC DNA]</scope>
    <source>
        <strain evidence="6 7">CCFEE 6315</strain>
    </source>
</reference>
<evidence type="ECO:0000256" key="4">
    <source>
        <dbReference type="ARBA" id="ARBA00025740"/>
    </source>
</evidence>
<dbReference type="InterPro" id="IPR001680">
    <property type="entry name" value="WD40_rpt"/>
</dbReference>
<dbReference type="InterPro" id="IPR048720">
    <property type="entry name" value="PROPPIN"/>
</dbReference>
<dbReference type="GO" id="GO:0005774">
    <property type="term" value="C:vacuolar membrane"/>
    <property type="evidence" value="ECO:0007669"/>
    <property type="project" value="UniProtKB-SubCell"/>
</dbReference>
<dbReference type="SUPFAM" id="SSF50978">
    <property type="entry name" value="WD40 repeat-like"/>
    <property type="match status" value="1"/>
</dbReference>
<comment type="caution">
    <text evidence="6">The sequence shown here is derived from an EMBL/GenBank/DDBJ whole genome shotgun (WGS) entry which is preliminary data.</text>
</comment>
<evidence type="ECO:0000256" key="2">
    <source>
        <dbReference type="ARBA" id="ARBA00022574"/>
    </source>
</evidence>
<feature type="compositionally biased region" description="Low complexity" evidence="5">
    <location>
        <begin position="331"/>
        <end position="344"/>
    </location>
</feature>
<keyword evidence="3" id="KW-0677">Repeat</keyword>
<evidence type="ECO:0000256" key="3">
    <source>
        <dbReference type="ARBA" id="ARBA00022737"/>
    </source>
</evidence>
<evidence type="ECO:0000256" key="1">
    <source>
        <dbReference type="ARBA" id="ARBA00004148"/>
    </source>
</evidence>
<dbReference type="OrthoDB" id="1667587at2759"/>
<dbReference type="Pfam" id="PF21032">
    <property type="entry name" value="PROPPIN"/>
    <property type="match status" value="1"/>
</dbReference>
<sequence length="513" mass="55279">MNTRTPIQPSNTPAVLSIACSASGERFTAALSNGVCCFRTDNCLTTYHPPLHTVAGITDGGYAIAEQLDDRYFALVGGGRSPAGSPNVLVFWDAVLGMQVNRFDFHEEIRGVRLSPRYMIVVLNERTIVFEHQDLHTQRPPTPPLDDSKHDAKGHARLRGPNLPMALYPTTRNPYAVASLSDSLLVLPAQTTGQVQLINLRGSAGSKRVLRAHNSALRQLCLSSDGSLLATASEQGTLVRVFNTRTTDQLFDFRRGVDHAIVLSLAFSPGERWLTSTSDKGTLHVFDLQPPDAASVAANVEKEAIKRRQKHRKSQSTSYATYRIAGGGEGASSLSGEGRSSPASVTPSAPGTAYQGSIQEYYGLRPVPTSASPPNPGPGISAMAALKSSPWAPKVFKDVRSVASATFRIGQDAPHWQGGVGSSWTTGPDGRRKRVTHPVPPLPNDPSGNPPKGLIRMKRREVGSGDDDGAIIHVIGGGSDARWEMFELLPTEGGGWALAFRGFRKYLERQFVD</sequence>
<dbReference type="Gene3D" id="2.130.10.10">
    <property type="entry name" value="YVTN repeat-like/Quinoprotein amine dehydrogenase"/>
    <property type="match status" value="1"/>
</dbReference>
<feature type="region of interest" description="Disordered" evidence="5">
    <location>
        <begin position="413"/>
        <end position="453"/>
    </location>
</feature>
<dbReference type="PANTHER" id="PTHR11227">
    <property type="entry name" value="WD-REPEAT PROTEIN INTERACTING WITH PHOSPHOINOSIDES WIPI -RELATED"/>
    <property type="match status" value="1"/>
</dbReference>
<proteinExistence type="inferred from homology"/>
<accession>A0A4U0TJF6</accession>
<protein>
    <recommendedName>
        <fullName evidence="8">WD40 repeat-like protein</fullName>
    </recommendedName>
</protein>
<comment type="subcellular location">
    <subcellularLocation>
        <location evidence="1">Vacuole membrane</location>
        <topology evidence="1">Peripheral membrane protein</topology>
    </subcellularLocation>
</comment>
<comment type="similarity">
    <text evidence="4">Belongs to the WD repeat PROPPIN family.</text>
</comment>
<evidence type="ECO:0000313" key="6">
    <source>
        <dbReference type="EMBL" id="TKA21876.1"/>
    </source>
</evidence>
<keyword evidence="7" id="KW-1185">Reference proteome</keyword>
<evidence type="ECO:0000313" key="7">
    <source>
        <dbReference type="Proteomes" id="UP000308549"/>
    </source>
</evidence>
<name>A0A4U0TJF6_9PEZI</name>
<keyword evidence="2" id="KW-0853">WD repeat</keyword>
<dbReference type="Proteomes" id="UP000308549">
    <property type="component" value="Unassembled WGS sequence"/>
</dbReference>
<dbReference type="InterPro" id="IPR015943">
    <property type="entry name" value="WD40/YVTN_repeat-like_dom_sf"/>
</dbReference>
<feature type="region of interest" description="Disordered" evidence="5">
    <location>
        <begin position="330"/>
        <end position="352"/>
    </location>
</feature>
<dbReference type="SMART" id="SM00320">
    <property type="entry name" value="WD40"/>
    <property type="match status" value="2"/>
</dbReference>
<dbReference type="PROSITE" id="PS51257">
    <property type="entry name" value="PROKAR_LIPOPROTEIN"/>
    <property type="match status" value="1"/>
</dbReference>
<dbReference type="AlphaFoldDB" id="A0A4U0TJF6"/>
<gene>
    <name evidence="6" type="ORF">B0A50_08612</name>
</gene>
<dbReference type="InterPro" id="IPR036322">
    <property type="entry name" value="WD40_repeat_dom_sf"/>
</dbReference>
<evidence type="ECO:0008006" key="8">
    <source>
        <dbReference type="Google" id="ProtNLM"/>
    </source>
</evidence>
<evidence type="ECO:0000256" key="5">
    <source>
        <dbReference type="SAM" id="MobiDB-lite"/>
    </source>
</evidence>
<organism evidence="6 7">
    <name type="scientific">Salinomyces thailandicus</name>
    <dbReference type="NCBI Taxonomy" id="706561"/>
    <lineage>
        <taxon>Eukaryota</taxon>
        <taxon>Fungi</taxon>
        <taxon>Dikarya</taxon>
        <taxon>Ascomycota</taxon>
        <taxon>Pezizomycotina</taxon>
        <taxon>Dothideomycetes</taxon>
        <taxon>Dothideomycetidae</taxon>
        <taxon>Mycosphaerellales</taxon>
        <taxon>Teratosphaeriaceae</taxon>
        <taxon>Salinomyces</taxon>
    </lineage>
</organism>